<gene>
    <name evidence="9" type="ORF">FM114_13500</name>
</gene>
<comment type="subcellular location">
    <subcellularLocation>
        <location evidence="1 8">Cell membrane</location>
        <topology evidence="1 8">Multi-pass membrane protein</topology>
    </subcellularLocation>
</comment>
<reference evidence="9 10" key="1">
    <citation type="submission" date="2017-02" db="EMBL/GenBank/DDBJ databases">
        <authorList>
            <person name="Peterson S.W."/>
        </authorList>
    </citation>
    <scope>NUCLEOTIDE SEQUENCE [LARGE SCALE GENOMIC DNA]</scope>
    <source>
        <strain evidence="9 10">LSP_Lj1</strain>
    </source>
</reference>
<keyword evidence="3" id="KW-0813">Transport</keyword>
<dbReference type="PANTHER" id="PTHR30269">
    <property type="entry name" value="TRANSMEMBRANE PROTEIN YFCA"/>
    <property type="match status" value="1"/>
</dbReference>
<evidence type="ECO:0000313" key="9">
    <source>
        <dbReference type="EMBL" id="SJN42354.1"/>
    </source>
</evidence>
<dbReference type="EMBL" id="FUKQ01000047">
    <property type="protein sequence ID" value="SJN42354.1"/>
    <property type="molecule type" value="Genomic_DNA"/>
</dbReference>
<keyword evidence="5 8" id="KW-0812">Transmembrane</keyword>
<evidence type="ECO:0000313" key="10">
    <source>
        <dbReference type="Proteomes" id="UP000188342"/>
    </source>
</evidence>
<evidence type="ECO:0000256" key="6">
    <source>
        <dbReference type="ARBA" id="ARBA00022989"/>
    </source>
</evidence>
<feature type="transmembrane region" description="Helical" evidence="8">
    <location>
        <begin position="206"/>
        <end position="225"/>
    </location>
</feature>
<feature type="transmembrane region" description="Helical" evidence="8">
    <location>
        <begin position="179"/>
        <end position="199"/>
    </location>
</feature>
<sequence>MTFTTATWLILVLVAVLVGLAKTALPGLAVLAAALIASILPAKESTGTLLLLLLVGDVLAIGLYRRDADFGTLKRLVPTVLVGIAAGGVYLKLASDLATKRLIGIILLLMIGLTLADMYRKRGQVTVHRPENETSPVKRGAYGSLAGFTTMVANAGGPVTSMYFMQAGFDVARFLGTTAWFFFLVNVIKLPVSIGVGVINPDTFRLDLVLAPVVVVSGLLGFRLAKVIPKRIFDPIVIALTVLSSCWLLV</sequence>
<protein>
    <recommendedName>
        <fullName evidence="8">Probable membrane transporter protein</fullName>
    </recommendedName>
</protein>
<comment type="similarity">
    <text evidence="2 8">Belongs to the 4-toluene sulfonate uptake permease (TSUP) (TC 2.A.102) family.</text>
</comment>
<evidence type="ECO:0000256" key="4">
    <source>
        <dbReference type="ARBA" id="ARBA00022475"/>
    </source>
</evidence>
<evidence type="ECO:0000256" key="7">
    <source>
        <dbReference type="ARBA" id="ARBA00023136"/>
    </source>
</evidence>
<dbReference type="Pfam" id="PF01925">
    <property type="entry name" value="TauE"/>
    <property type="match status" value="1"/>
</dbReference>
<organism evidence="9 10">
    <name type="scientific">Luteococcus japonicus LSP_Lj1</name>
    <dbReference type="NCBI Taxonomy" id="1255658"/>
    <lineage>
        <taxon>Bacteria</taxon>
        <taxon>Bacillati</taxon>
        <taxon>Actinomycetota</taxon>
        <taxon>Actinomycetes</taxon>
        <taxon>Propionibacteriales</taxon>
        <taxon>Propionibacteriaceae</taxon>
        <taxon>Luteococcus</taxon>
    </lineage>
</organism>
<evidence type="ECO:0000256" key="3">
    <source>
        <dbReference type="ARBA" id="ARBA00022448"/>
    </source>
</evidence>
<proteinExistence type="inferred from homology"/>
<dbReference type="InterPro" id="IPR002781">
    <property type="entry name" value="TM_pro_TauE-like"/>
</dbReference>
<dbReference type="RefSeq" id="WP_094765645.1">
    <property type="nucleotide sequence ID" value="NZ_FUKQ01000047.1"/>
</dbReference>
<keyword evidence="7 8" id="KW-0472">Membrane</keyword>
<dbReference type="InterPro" id="IPR052017">
    <property type="entry name" value="TSUP"/>
</dbReference>
<keyword evidence="10" id="KW-1185">Reference proteome</keyword>
<dbReference type="PANTHER" id="PTHR30269:SF23">
    <property type="entry name" value="MEMBRANE TRANSPORTER PROTEIN YDHB-RELATED"/>
    <property type="match status" value="1"/>
</dbReference>
<dbReference type="Proteomes" id="UP000188342">
    <property type="component" value="Unassembled WGS sequence"/>
</dbReference>
<dbReference type="OrthoDB" id="9801058at2"/>
<evidence type="ECO:0000256" key="5">
    <source>
        <dbReference type="ARBA" id="ARBA00022692"/>
    </source>
</evidence>
<name>A0A1R4KDZ4_9ACTN</name>
<evidence type="ECO:0000256" key="2">
    <source>
        <dbReference type="ARBA" id="ARBA00009142"/>
    </source>
</evidence>
<accession>A0A1R4KDZ4</accession>
<feature type="transmembrane region" description="Helical" evidence="8">
    <location>
        <begin position="101"/>
        <end position="119"/>
    </location>
</feature>
<dbReference type="STRING" id="1255658.FM114_13500"/>
<feature type="transmembrane region" description="Helical" evidence="8">
    <location>
        <begin position="140"/>
        <end position="159"/>
    </location>
</feature>
<evidence type="ECO:0000256" key="8">
    <source>
        <dbReference type="RuleBase" id="RU363041"/>
    </source>
</evidence>
<feature type="transmembrane region" description="Helical" evidence="8">
    <location>
        <begin position="45"/>
        <end position="64"/>
    </location>
</feature>
<dbReference type="AlphaFoldDB" id="A0A1R4KDZ4"/>
<keyword evidence="6 8" id="KW-1133">Transmembrane helix</keyword>
<dbReference type="GO" id="GO:0005886">
    <property type="term" value="C:plasma membrane"/>
    <property type="evidence" value="ECO:0007669"/>
    <property type="project" value="UniProtKB-SubCell"/>
</dbReference>
<evidence type="ECO:0000256" key="1">
    <source>
        <dbReference type="ARBA" id="ARBA00004651"/>
    </source>
</evidence>
<feature type="transmembrane region" description="Helical" evidence="8">
    <location>
        <begin position="76"/>
        <end position="95"/>
    </location>
</feature>
<keyword evidence="4 8" id="KW-1003">Cell membrane</keyword>